<evidence type="ECO:0000256" key="8">
    <source>
        <dbReference type="ARBA" id="ARBA00022989"/>
    </source>
</evidence>
<evidence type="ECO:0000256" key="9">
    <source>
        <dbReference type="ARBA" id="ARBA00023136"/>
    </source>
</evidence>
<keyword evidence="12" id="KW-1185">Reference proteome</keyword>
<evidence type="ECO:0000256" key="1">
    <source>
        <dbReference type="ARBA" id="ARBA00002254"/>
    </source>
</evidence>
<evidence type="ECO:0000256" key="4">
    <source>
        <dbReference type="ARBA" id="ARBA00022475"/>
    </source>
</evidence>
<dbReference type="AlphaFoldDB" id="A0A6G1X368"/>
<keyword evidence="11" id="KW-0969">Cilium</keyword>
<evidence type="ECO:0000256" key="6">
    <source>
        <dbReference type="ARBA" id="ARBA00022692"/>
    </source>
</evidence>
<keyword evidence="7 10" id="KW-0283">Flagellar rotation</keyword>
<dbReference type="RefSeq" id="WP_153727348.1">
    <property type="nucleotide sequence ID" value="NZ_WJNH01000002.1"/>
</dbReference>
<evidence type="ECO:0000256" key="3">
    <source>
        <dbReference type="ARBA" id="ARBA00008281"/>
    </source>
</evidence>
<comment type="subcellular location">
    <subcellularLocation>
        <location evidence="2">Cell membrane</location>
        <topology evidence="2">Single-pass membrane protein</topology>
    </subcellularLocation>
</comment>
<dbReference type="GO" id="GO:0071973">
    <property type="term" value="P:bacterial-type flagellum-dependent cell motility"/>
    <property type="evidence" value="ECO:0007669"/>
    <property type="project" value="InterPro"/>
</dbReference>
<evidence type="ECO:0000256" key="5">
    <source>
        <dbReference type="ARBA" id="ARBA00022500"/>
    </source>
</evidence>
<dbReference type="GO" id="GO:0005886">
    <property type="term" value="C:plasma membrane"/>
    <property type="evidence" value="ECO:0007669"/>
    <property type="project" value="UniProtKB-SubCell"/>
</dbReference>
<dbReference type="OrthoDB" id="2381796at2"/>
<comment type="function">
    <text evidence="1 10">Controls the rotational direction of flagella during chemotaxis.</text>
</comment>
<feature type="transmembrane region" description="Helical" evidence="10">
    <location>
        <begin position="6"/>
        <end position="27"/>
    </location>
</feature>
<evidence type="ECO:0000256" key="10">
    <source>
        <dbReference type="RuleBase" id="RU364125"/>
    </source>
</evidence>
<dbReference type="NCBIfam" id="NF005826">
    <property type="entry name" value="PRK07718.1"/>
    <property type="match status" value="1"/>
</dbReference>
<evidence type="ECO:0000256" key="2">
    <source>
        <dbReference type="ARBA" id="ARBA00004162"/>
    </source>
</evidence>
<proteinExistence type="inferred from homology"/>
<accession>A0A6G1X368</accession>
<evidence type="ECO:0000313" key="12">
    <source>
        <dbReference type="Proteomes" id="UP000480185"/>
    </source>
</evidence>
<keyword evidence="9 10" id="KW-0472">Membrane</keyword>
<sequence>MNKKVIKVMVTLLVIITIVGVGAIAVIMNNQEKTHADGERSIDDMLEDSFETEEITTDLKDGNFIRIKFRIVADEKETVEHLQKDFRLKNIIIKQLSQKAEKDFREGLTELEDHVKKEINKLLETGSVTDVYTTEKILQ</sequence>
<dbReference type="EMBL" id="WJNH01000002">
    <property type="protein sequence ID" value="MRG85392.1"/>
    <property type="molecule type" value="Genomic_DNA"/>
</dbReference>
<organism evidence="11 12">
    <name type="scientific">Salinibacillus xinjiangensis</name>
    <dbReference type="NCBI Taxonomy" id="1229268"/>
    <lineage>
        <taxon>Bacteria</taxon>
        <taxon>Bacillati</taxon>
        <taxon>Bacillota</taxon>
        <taxon>Bacilli</taxon>
        <taxon>Bacillales</taxon>
        <taxon>Bacillaceae</taxon>
        <taxon>Salinibacillus</taxon>
    </lineage>
</organism>
<keyword evidence="5 10" id="KW-0145">Chemotaxis</keyword>
<dbReference type="Proteomes" id="UP000480185">
    <property type="component" value="Unassembled WGS sequence"/>
</dbReference>
<keyword evidence="11" id="KW-0966">Cell projection</keyword>
<name>A0A6G1X368_9BACI</name>
<evidence type="ECO:0000313" key="11">
    <source>
        <dbReference type="EMBL" id="MRG85392.1"/>
    </source>
</evidence>
<comment type="similarity">
    <text evidence="3 10">Belongs to the FliL family.</text>
</comment>
<keyword evidence="11" id="KW-0282">Flagellum</keyword>
<dbReference type="Pfam" id="PF03748">
    <property type="entry name" value="FliL"/>
    <property type="match status" value="1"/>
</dbReference>
<dbReference type="GO" id="GO:0009425">
    <property type="term" value="C:bacterial-type flagellum basal body"/>
    <property type="evidence" value="ECO:0007669"/>
    <property type="project" value="InterPro"/>
</dbReference>
<keyword evidence="8 10" id="KW-1133">Transmembrane helix</keyword>
<gene>
    <name evidence="11" type="primary">fliL</name>
    <name evidence="11" type="ORF">GH754_03505</name>
</gene>
<evidence type="ECO:0000256" key="7">
    <source>
        <dbReference type="ARBA" id="ARBA00022779"/>
    </source>
</evidence>
<dbReference type="GO" id="GO:0006935">
    <property type="term" value="P:chemotaxis"/>
    <property type="evidence" value="ECO:0007669"/>
    <property type="project" value="UniProtKB-KW"/>
</dbReference>
<protein>
    <recommendedName>
        <fullName evidence="10">Flagellar protein FliL</fullName>
    </recommendedName>
</protein>
<keyword evidence="6 10" id="KW-0812">Transmembrane</keyword>
<comment type="caution">
    <text evidence="11">The sequence shown here is derived from an EMBL/GenBank/DDBJ whole genome shotgun (WGS) entry which is preliminary data.</text>
</comment>
<reference evidence="11 12" key="1">
    <citation type="submission" date="2019-11" db="EMBL/GenBank/DDBJ databases">
        <authorList>
            <person name="Li J."/>
        </authorList>
    </citation>
    <scope>NUCLEOTIDE SEQUENCE [LARGE SCALE GENOMIC DNA]</scope>
    <source>
        <strain evidence="11 12">J4</strain>
    </source>
</reference>
<dbReference type="InterPro" id="IPR005503">
    <property type="entry name" value="FliL"/>
</dbReference>
<keyword evidence="4 10" id="KW-1003">Cell membrane</keyword>